<comment type="caution">
    <text evidence="2">The sequence shown here is derived from an EMBL/GenBank/DDBJ whole genome shotgun (WGS) entry which is preliminary data.</text>
</comment>
<sequence>MLRCRVKRDRTHLITLALTWLGCVQPLAGAIMADWWSVRIAPSSDGLDDIETVFYGTFQRTECYRSGVDSADGAGGADDGYITYGDSGGEDCQATWGFRPTAGKEAFSISQLFAMFSGALCAMALLTLTLHTFLEGTLTLLTVSAFSLGAAGMFGLLAVIVFLGFYGEVKTDLHRIGPAFYLLLFGSSLCLPAGGMSAWAAIRGGYYLWGIGKNTDQEDQYQTLVAKSESREEQEVKITSRNADGANATQAEADDVMIGSKEDLINFD</sequence>
<keyword evidence="3" id="KW-1185">Reference proteome</keyword>
<keyword evidence="1" id="KW-0472">Membrane</keyword>
<evidence type="ECO:0000313" key="3">
    <source>
        <dbReference type="Proteomes" id="UP000271974"/>
    </source>
</evidence>
<dbReference type="PROSITE" id="PS51257">
    <property type="entry name" value="PROKAR_LIPOPROTEIN"/>
    <property type="match status" value="1"/>
</dbReference>
<feature type="transmembrane region" description="Helical" evidence="1">
    <location>
        <begin position="179"/>
        <end position="202"/>
    </location>
</feature>
<evidence type="ECO:0000256" key="1">
    <source>
        <dbReference type="SAM" id="Phobius"/>
    </source>
</evidence>
<organism evidence="2 3">
    <name type="scientific">Elysia chlorotica</name>
    <name type="common">Eastern emerald elysia</name>
    <name type="synonym">Sea slug</name>
    <dbReference type="NCBI Taxonomy" id="188477"/>
    <lineage>
        <taxon>Eukaryota</taxon>
        <taxon>Metazoa</taxon>
        <taxon>Spiralia</taxon>
        <taxon>Lophotrochozoa</taxon>
        <taxon>Mollusca</taxon>
        <taxon>Gastropoda</taxon>
        <taxon>Heterobranchia</taxon>
        <taxon>Euthyneura</taxon>
        <taxon>Panpulmonata</taxon>
        <taxon>Sacoglossa</taxon>
        <taxon>Placobranchoidea</taxon>
        <taxon>Plakobranchidae</taxon>
        <taxon>Elysia</taxon>
    </lineage>
</organism>
<accession>A0A433U123</accession>
<reference evidence="2 3" key="1">
    <citation type="submission" date="2019-01" db="EMBL/GenBank/DDBJ databases">
        <title>A draft genome assembly of the solar-powered sea slug Elysia chlorotica.</title>
        <authorList>
            <person name="Cai H."/>
            <person name="Li Q."/>
            <person name="Fang X."/>
            <person name="Li J."/>
            <person name="Curtis N.E."/>
            <person name="Altenburger A."/>
            <person name="Shibata T."/>
            <person name="Feng M."/>
            <person name="Maeda T."/>
            <person name="Schwartz J.A."/>
            <person name="Shigenobu S."/>
            <person name="Lundholm N."/>
            <person name="Nishiyama T."/>
            <person name="Yang H."/>
            <person name="Hasebe M."/>
            <person name="Li S."/>
            <person name="Pierce S.K."/>
            <person name="Wang J."/>
        </authorList>
    </citation>
    <scope>NUCLEOTIDE SEQUENCE [LARGE SCALE GENOMIC DNA]</scope>
    <source>
        <strain evidence="2">EC2010</strain>
        <tissue evidence="2">Whole organism of an adult</tissue>
    </source>
</reference>
<dbReference type="OrthoDB" id="6153505at2759"/>
<keyword evidence="1" id="KW-0812">Transmembrane</keyword>
<keyword evidence="1" id="KW-1133">Transmembrane helix</keyword>
<feature type="transmembrane region" description="Helical" evidence="1">
    <location>
        <begin position="106"/>
        <end position="128"/>
    </location>
</feature>
<proteinExistence type="predicted"/>
<dbReference type="AlphaFoldDB" id="A0A433U123"/>
<name>A0A433U123_ELYCH</name>
<dbReference type="Proteomes" id="UP000271974">
    <property type="component" value="Unassembled WGS sequence"/>
</dbReference>
<gene>
    <name evidence="2" type="ORF">EGW08_004760</name>
</gene>
<feature type="transmembrane region" description="Helical" evidence="1">
    <location>
        <begin position="140"/>
        <end position="167"/>
    </location>
</feature>
<evidence type="ECO:0008006" key="4">
    <source>
        <dbReference type="Google" id="ProtNLM"/>
    </source>
</evidence>
<dbReference type="EMBL" id="RQTK01000109">
    <property type="protein sequence ID" value="RUS87506.1"/>
    <property type="molecule type" value="Genomic_DNA"/>
</dbReference>
<protein>
    <recommendedName>
        <fullName evidence="4">Claudin</fullName>
    </recommendedName>
</protein>
<evidence type="ECO:0000313" key="2">
    <source>
        <dbReference type="EMBL" id="RUS87506.1"/>
    </source>
</evidence>